<dbReference type="STRING" id="930129.SAMN05216352_10925"/>
<dbReference type="Pfam" id="PF14175">
    <property type="entry name" value="YaaC"/>
    <property type="match status" value="1"/>
</dbReference>
<keyword evidence="2" id="KW-1185">Reference proteome</keyword>
<protein>
    <submittedName>
        <fullName evidence="1">YaaC-like Protein</fullName>
    </submittedName>
</protein>
<gene>
    <name evidence="1" type="ORF">SAMN05216352_10925</name>
</gene>
<dbReference type="EMBL" id="FNDU01000009">
    <property type="protein sequence ID" value="SDI57599.1"/>
    <property type="molecule type" value="Genomic_DNA"/>
</dbReference>
<dbReference type="InterPro" id="IPR026988">
    <property type="entry name" value="YaaC-like"/>
</dbReference>
<sequence length="356" mass="42052">MLIKEHNNYHNSNENATNNPLNVVIQKYLGRRDLPIKGGFKTTMHTDFFSYYSPFESQEVLRRWLLHSYQLRPAFKEEAYTWSYQNTSVFHYEWLIGRNYWMEGINSSLLIKPLLLFYGLTHLLKGLVLIEDPCYPASVEVLAHGVTARKRKRKGYTFMDDEIKIQKRGFFPHFSNYLFHVEHSPGEKWKMKELLLLIEGMASLYFKVRGTEDLYEVYVQDSFFTIQTSKQIQREDVESFSKALENINIPTEHVTNVSDSSITFKVKSINNDQKSLLLKHNDQFYLPPSFPSKYCYLPELCIHYLLLYNLSMICRYEGEWWGEVISQQFSEDFPMIKTYLTIAGEKVPSLFKSFFV</sequence>
<accession>A0A1G8LPG3</accession>
<reference evidence="1 2" key="1">
    <citation type="submission" date="2016-10" db="EMBL/GenBank/DDBJ databases">
        <authorList>
            <person name="de Groot N.N."/>
        </authorList>
    </citation>
    <scope>NUCLEOTIDE SEQUENCE [LARGE SCALE GENOMIC DNA]</scope>
    <source>
        <strain evidence="2">P4B,CCM 7963,CECT 7998,DSM 25260,IBRC-M 10614,KCTC 13821</strain>
    </source>
</reference>
<dbReference type="Proteomes" id="UP000199017">
    <property type="component" value="Unassembled WGS sequence"/>
</dbReference>
<name>A0A1G8LPG3_9BACI</name>
<proteinExistence type="predicted"/>
<dbReference type="OrthoDB" id="2380109at2"/>
<dbReference type="AlphaFoldDB" id="A0A1G8LPG3"/>
<evidence type="ECO:0000313" key="1">
    <source>
        <dbReference type="EMBL" id="SDI57599.1"/>
    </source>
</evidence>
<evidence type="ECO:0000313" key="2">
    <source>
        <dbReference type="Proteomes" id="UP000199017"/>
    </source>
</evidence>
<organism evidence="1 2">
    <name type="scientific">Alteribacillus bidgolensis</name>
    <dbReference type="NCBI Taxonomy" id="930129"/>
    <lineage>
        <taxon>Bacteria</taxon>
        <taxon>Bacillati</taxon>
        <taxon>Bacillota</taxon>
        <taxon>Bacilli</taxon>
        <taxon>Bacillales</taxon>
        <taxon>Bacillaceae</taxon>
        <taxon>Alteribacillus</taxon>
    </lineage>
</organism>